<proteinExistence type="predicted"/>
<accession>A0ABT1RNT8</accession>
<evidence type="ECO:0000313" key="2">
    <source>
        <dbReference type="EMBL" id="MCQ4636840.1"/>
    </source>
</evidence>
<organism evidence="2 3">
    <name type="scientific">Anaerovorax odorimutans</name>
    <dbReference type="NCBI Taxonomy" id="109327"/>
    <lineage>
        <taxon>Bacteria</taxon>
        <taxon>Bacillati</taxon>
        <taxon>Bacillota</taxon>
        <taxon>Clostridia</taxon>
        <taxon>Peptostreptococcales</taxon>
        <taxon>Anaerovoracaceae</taxon>
        <taxon>Anaerovorax</taxon>
    </lineage>
</organism>
<name>A0ABT1RNT8_9FIRM</name>
<dbReference type="RefSeq" id="WP_256132033.1">
    <property type="nucleotide sequence ID" value="NZ_JANFXK010000008.1"/>
</dbReference>
<dbReference type="Pfam" id="PF18978">
    <property type="entry name" value="DUF5714"/>
    <property type="match status" value="1"/>
</dbReference>
<evidence type="ECO:0000313" key="3">
    <source>
        <dbReference type="Proteomes" id="UP001524502"/>
    </source>
</evidence>
<dbReference type="InterPro" id="IPR043768">
    <property type="entry name" value="DUF5714"/>
</dbReference>
<comment type="caution">
    <text evidence="2">The sequence shown here is derived from an EMBL/GenBank/DDBJ whole genome shotgun (WGS) entry which is preliminary data.</text>
</comment>
<dbReference type="EMBL" id="JANFXK010000008">
    <property type="protein sequence ID" value="MCQ4636840.1"/>
    <property type="molecule type" value="Genomic_DNA"/>
</dbReference>
<reference evidence="2 3" key="1">
    <citation type="submission" date="2022-06" db="EMBL/GenBank/DDBJ databases">
        <title>Isolation of gut microbiota from human fecal samples.</title>
        <authorList>
            <person name="Pamer E.G."/>
            <person name="Barat B."/>
            <person name="Waligurski E."/>
            <person name="Medina S."/>
            <person name="Paddock L."/>
            <person name="Mostad J."/>
        </authorList>
    </citation>
    <scope>NUCLEOTIDE SEQUENCE [LARGE SCALE GENOMIC DNA]</scope>
    <source>
        <strain evidence="2 3">SL.3.17</strain>
    </source>
</reference>
<keyword evidence="3" id="KW-1185">Reference proteome</keyword>
<feature type="domain" description="DUF5714" evidence="1">
    <location>
        <begin position="56"/>
        <end position="230"/>
    </location>
</feature>
<dbReference type="Proteomes" id="UP001524502">
    <property type="component" value="Unassembled WGS sequence"/>
</dbReference>
<evidence type="ECO:0000259" key="1">
    <source>
        <dbReference type="Pfam" id="PF18978"/>
    </source>
</evidence>
<protein>
    <submittedName>
        <fullName evidence="2">DUF5714 domain-containing protein</fullName>
    </submittedName>
</protein>
<gene>
    <name evidence="2" type="ORF">NE619_08865</name>
</gene>
<sequence length="237" mass="26066">MSKENCLICGKPIRYFKEQKEMTCSICGNRFFSNAQCEDGHFICDSCHGQKGIDAIRRTCLETKSKNPIAIIREIMRDPYIYMHGPEHHIMVGASLLTAYRNAGGNIQLEKCLDEMIKRGGQIPGGFCGLWGCCGAAVSTGIFLSIAIEATPLSGREWGLAQQGTAAALGEIASYGGPRCCKRDSFTSILSAVKFVREHLGVEMEGGSRPIHCEFSAYNAECLGKKCPFHKDREREV</sequence>